<comment type="caution">
    <text evidence="4">The sequence shown here is derived from an EMBL/GenBank/DDBJ whole genome shotgun (WGS) entry which is preliminary data.</text>
</comment>
<organism evidence="4 5">
    <name type="scientific">Vibrio nigripulchritudo SOn1</name>
    <dbReference type="NCBI Taxonomy" id="1238450"/>
    <lineage>
        <taxon>Bacteria</taxon>
        <taxon>Pseudomonadati</taxon>
        <taxon>Pseudomonadota</taxon>
        <taxon>Gammaproteobacteria</taxon>
        <taxon>Vibrionales</taxon>
        <taxon>Vibrionaceae</taxon>
        <taxon>Vibrio</taxon>
    </lineage>
</organism>
<evidence type="ECO:0000259" key="3">
    <source>
        <dbReference type="PROSITE" id="PS51898"/>
    </source>
</evidence>
<proteinExistence type="predicted"/>
<dbReference type="Proteomes" id="UP000018211">
    <property type="component" value="Unassembled WGS sequence"/>
</dbReference>
<dbReference type="Pfam" id="PF00589">
    <property type="entry name" value="Phage_integrase"/>
    <property type="match status" value="1"/>
</dbReference>
<dbReference type="Gene3D" id="1.10.150.130">
    <property type="match status" value="1"/>
</dbReference>
<dbReference type="Gene3D" id="1.10.443.10">
    <property type="entry name" value="Intergrase catalytic core"/>
    <property type="match status" value="1"/>
</dbReference>
<sequence>MRKNITPITNLEIKTASIRQFSDAVNLDMLDSLTQGCYSVNSLKSMLNDWNSFVAFCQDRHVSPLPASVTATRLFLSTESKKKKFPSIKRFALTIGTIHKIHDLKDPANHRQIKFLLNELRASKSEDVKSASAFTKAYLDKLHTLLSPSILLKDMRDLAIYHVMFECALKRSELRQLSFEDISYANSLAHIQVQDKVYELSSQASTTLKRWLSHNTTDIPFCRIDKHENLYDSRLDDSSIYRVFRRASDLLCLSEDQRLSGQSSRVGAVQELAFQGYRLKDIQDFGRWLSPVMPAQYLGKTGKSSAEKLKFISIKPWD</sequence>
<dbReference type="GO" id="GO:0015074">
    <property type="term" value="P:DNA integration"/>
    <property type="evidence" value="ECO:0007669"/>
    <property type="project" value="InterPro"/>
</dbReference>
<evidence type="ECO:0000313" key="5">
    <source>
        <dbReference type="Proteomes" id="UP000018211"/>
    </source>
</evidence>
<dbReference type="InterPro" id="IPR013762">
    <property type="entry name" value="Integrase-like_cat_sf"/>
</dbReference>
<dbReference type="InterPro" id="IPR010998">
    <property type="entry name" value="Integrase_recombinase_N"/>
</dbReference>
<accession>A0AAV2VMZ0</accession>
<keyword evidence="1" id="KW-0238">DNA-binding</keyword>
<dbReference type="InterPro" id="IPR002104">
    <property type="entry name" value="Integrase_catalytic"/>
</dbReference>
<dbReference type="InterPro" id="IPR011010">
    <property type="entry name" value="DNA_brk_join_enz"/>
</dbReference>
<dbReference type="SUPFAM" id="SSF56349">
    <property type="entry name" value="DNA breaking-rejoining enzymes"/>
    <property type="match status" value="1"/>
</dbReference>
<dbReference type="GO" id="GO:0006310">
    <property type="term" value="P:DNA recombination"/>
    <property type="evidence" value="ECO:0007669"/>
    <property type="project" value="UniProtKB-KW"/>
</dbReference>
<gene>
    <name evidence="4" type="ORF">VIBNISOn1_1560004</name>
</gene>
<feature type="domain" description="Tyr recombinase" evidence="3">
    <location>
        <begin position="129"/>
        <end position="310"/>
    </location>
</feature>
<evidence type="ECO:0000313" key="4">
    <source>
        <dbReference type="EMBL" id="CCO45745.1"/>
    </source>
</evidence>
<dbReference type="GO" id="GO:0003677">
    <property type="term" value="F:DNA binding"/>
    <property type="evidence" value="ECO:0007669"/>
    <property type="project" value="UniProtKB-KW"/>
</dbReference>
<name>A0AAV2VMZ0_9VIBR</name>
<evidence type="ECO:0000256" key="1">
    <source>
        <dbReference type="ARBA" id="ARBA00023125"/>
    </source>
</evidence>
<evidence type="ECO:0000256" key="2">
    <source>
        <dbReference type="ARBA" id="ARBA00023172"/>
    </source>
</evidence>
<dbReference type="AlphaFoldDB" id="A0AAV2VMZ0"/>
<reference evidence="4 5" key="1">
    <citation type="journal article" date="2013" name="ISME J.">
        <title>Comparative genomics of pathogenic lineages of Vibrio nigripulchritudo identifies virulence-associated traits.</title>
        <authorList>
            <person name="Goudenege D."/>
            <person name="Labreuche Y."/>
            <person name="Krin E."/>
            <person name="Ansquer D."/>
            <person name="Mangenot S."/>
            <person name="Calteau A."/>
            <person name="Medigue C."/>
            <person name="Mazel D."/>
            <person name="Polz M.F."/>
            <person name="Le Roux F."/>
        </authorList>
    </citation>
    <scope>NUCLEOTIDE SEQUENCE [LARGE SCALE GENOMIC DNA]</scope>
    <source>
        <strain evidence="4 5">SOn1</strain>
    </source>
</reference>
<dbReference type="SUPFAM" id="SSF47823">
    <property type="entry name" value="lambda integrase-like, N-terminal domain"/>
    <property type="match status" value="1"/>
</dbReference>
<dbReference type="EMBL" id="CAOF01000064">
    <property type="protein sequence ID" value="CCO45745.1"/>
    <property type="molecule type" value="Genomic_DNA"/>
</dbReference>
<protein>
    <submittedName>
        <fullName evidence="4">Integrase</fullName>
    </submittedName>
</protein>
<dbReference type="PROSITE" id="PS51898">
    <property type="entry name" value="TYR_RECOMBINASE"/>
    <property type="match status" value="1"/>
</dbReference>
<keyword evidence="2" id="KW-0233">DNA recombination</keyword>